<comment type="caution">
    <text evidence="2">The sequence shown here is derived from an EMBL/GenBank/DDBJ whole genome shotgun (WGS) entry which is preliminary data.</text>
</comment>
<dbReference type="EMBL" id="JACEIK010001080">
    <property type="protein sequence ID" value="MCD7465772.1"/>
    <property type="molecule type" value="Genomic_DNA"/>
</dbReference>
<organism evidence="2 3">
    <name type="scientific">Datura stramonium</name>
    <name type="common">Jimsonweed</name>
    <name type="synonym">Common thornapple</name>
    <dbReference type="NCBI Taxonomy" id="4076"/>
    <lineage>
        <taxon>Eukaryota</taxon>
        <taxon>Viridiplantae</taxon>
        <taxon>Streptophyta</taxon>
        <taxon>Embryophyta</taxon>
        <taxon>Tracheophyta</taxon>
        <taxon>Spermatophyta</taxon>
        <taxon>Magnoliopsida</taxon>
        <taxon>eudicotyledons</taxon>
        <taxon>Gunneridae</taxon>
        <taxon>Pentapetalae</taxon>
        <taxon>asterids</taxon>
        <taxon>lamiids</taxon>
        <taxon>Solanales</taxon>
        <taxon>Solanaceae</taxon>
        <taxon>Solanoideae</taxon>
        <taxon>Datureae</taxon>
        <taxon>Datura</taxon>
    </lineage>
</organism>
<reference evidence="2 3" key="1">
    <citation type="journal article" date="2021" name="BMC Genomics">
        <title>Datura genome reveals duplications of psychoactive alkaloid biosynthetic genes and high mutation rate following tissue culture.</title>
        <authorList>
            <person name="Rajewski A."/>
            <person name="Carter-House D."/>
            <person name="Stajich J."/>
            <person name="Litt A."/>
        </authorList>
    </citation>
    <scope>NUCLEOTIDE SEQUENCE [LARGE SCALE GENOMIC DNA]</scope>
    <source>
        <strain evidence="2">AR-01</strain>
    </source>
</reference>
<feature type="region of interest" description="Disordered" evidence="1">
    <location>
        <begin position="75"/>
        <end position="127"/>
    </location>
</feature>
<evidence type="ECO:0000256" key="1">
    <source>
        <dbReference type="SAM" id="MobiDB-lite"/>
    </source>
</evidence>
<evidence type="ECO:0000313" key="3">
    <source>
        <dbReference type="Proteomes" id="UP000823775"/>
    </source>
</evidence>
<protein>
    <submittedName>
        <fullName evidence="2">Uncharacterized protein</fullName>
    </submittedName>
</protein>
<sequence length="127" mass="13845">MHSLCCDTDVADRNTAAAMPETTSTNNIPLAKFLDMRPKRSPPNSRSRATVNNIGEAEISGDEFHSARMNDIAETEKGSMIIGEESFRRINSSPTTSSKSNPRKPFGEIHLKVSSVGKVDPDDGGFY</sequence>
<evidence type="ECO:0000313" key="2">
    <source>
        <dbReference type="EMBL" id="MCD7465772.1"/>
    </source>
</evidence>
<proteinExistence type="predicted"/>
<feature type="compositionally biased region" description="Low complexity" evidence="1">
    <location>
        <begin position="89"/>
        <end position="104"/>
    </location>
</feature>
<keyword evidence="3" id="KW-1185">Reference proteome</keyword>
<dbReference type="Proteomes" id="UP000823775">
    <property type="component" value="Unassembled WGS sequence"/>
</dbReference>
<gene>
    <name evidence="2" type="ORF">HAX54_001926</name>
</gene>
<name>A0ABS8T321_DATST</name>
<accession>A0ABS8T321</accession>